<dbReference type="GO" id="GO:0020037">
    <property type="term" value="F:heme binding"/>
    <property type="evidence" value="ECO:0007669"/>
    <property type="project" value="InterPro"/>
</dbReference>
<keyword evidence="10 13" id="KW-0408">Iron</keyword>
<keyword evidence="5 13" id="KW-0349">Heme</keyword>
<evidence type="ECO:0000256" key="11">
    <source>
        <dbReference type="ARBA" id="ARBA00023033"/>
    </source>
</evidence>
<feature type="transmembrane region" description="Helical" evidence="15">
    <location>
        <begin position="6"/>
        <end position="25"/>
    </location>
</feature>
<dbReference type="AlphaFoldDB" id="A0A9E7Y669"/>
<dbReference type="InterPro" id="IPR017972">
    <property type="entry name" value="Cyt_P450_CS"/>
</dbReference>
<comment type="similarity">
    <text evidence="4 14">Belongs to the cytochrome P450 family.</text>
</comment>
<dbReference type="GO" id="GO:0005789">
    <property type="term" value="C:endoplasmic reticulum membrane"/>
    <property type="evidence" value="ECO:0007669"/>
    <property type="project" value="UniProtKB-SubCell"/>
</dbReference>
<accession>A0A9E7Y669</accession>
<reference evidence="16" key="2">
    <citation type="submission" date="2022-05" db="EMBL/GenBank/DDBJ databases">
        <authorList>
            <person name="Pathak J."/>
            <person name="Thiruvengadam V."/>
            <person name="Gracy G.R."/>
        </authorList>
    </citation>
    <scope>NUCLEOTIDE SEQUENCE</scope>
</reference>
<dbReference type="SUPFAM" id="SSF48264">
    <property type="entry name" value="Cytochrome P450"/>
    <property type="match status" value="1"/>
</dbReference>
<evidence type="ECO:0000256" key="12">
    <source>
        <dbReference type="ARBA" id="ARBA00023136"/>
    </source>
</evidence>
<reference evidence="16" key="1">
    <citation type="journal article" date="2022" name="Insects">
        <title>Comparative Transcriptome Analysis to Reveal Differentially Expressed cytochrome P450 in Response to Imidacloprid in the Aphid Lion, Chrysoperla zastrowi sillemi (Esben-Petersen).</title>
        <authorList>
            <person name="Pathak J."/>
            <person name="Ramasamy G.G."/>
            <person name="Agrawal A."/>
            <person name="Srivastava S."/>
            <person name="Basavaarya B.R."/>
            <person name="Muthugounder M."/>
            <person name="Muniyappa V.K."/>
            <person name="Maria P."/>
            <person name="Rai A."/>
            <person name="Venkatesan T."/>
        </authorList>
    </citation>
    <scope>NUCLEOTIDE SEQUENCE</scope>
</reference>
<organism evidence="16">
    <name type="scientific">Chrysoperla zastrowi sillemi</name>
    <dbReference type="NCBI Taxonomy" id="482137"/>
    <lineage>
        <taxon>Eukaryota</taxon>
        <taxon>Metazoa</taxon>
        <taxon>Ecdysozoa</taxon>
        <taxon>Arthropoda</taxon>
        <taxon>Hexapoda</taxon>
        <taxon>Insecta</taxon>
        <taxon>Pterygota</taxon>
        <taxon>Neoptera</taxon>
        <taxon>Endopterygota</taxon>
        <taxon>Neuroptera</taxon>
        <taxon>Hemerobiiformia</taxon>
        <taxon>Chrysopidae</taxon>
        <taxon>Chrysopinae</taxon>
        <taxon>Chrysoperla</taxon>
    </lineage>
</organism>
<evidence type="ECO:0000256" key="1">
    <source>
        <dbReference type="ARBA" id="ARBA00001971"/>
    </source>
</evidence>
<dbReference type="PANTHER" id="PTHR24292">
    <property type="entry name" value="CYTOCHROME P450"/>
    <property type="match status" value="1"/>
</dbReference>
<evidence type="ECO:0000256" key="6">
    <source>
        <dbReference type="ARBA" id="ARBA00022723"/>
    </source>
</evidence>
<evidence type="ECO:0000313" key="16">
    <source>
        <dbReference type="EMBL" id="UZE89916.1"/>
    </source>
</evidence>
<keyword evidence="8" id="KW-0492">Microsome</keyword>
<dbReference type="InterPro" id="IPR036396">
    <property type="entry name" value="Cyt_P450_sf"/>
</dbReference>
<evidence type="ECO:0000256" key="8">
    <source>
        <dbReference type="ARBA" id="ARBA00022848"/>
    </source>
</evidence>
<dbReference type="GO" id="GO:0005506">
    <property type="term" value="F:iron ion binding"/>
    <property type="evidence" value="ECO:0007669"/>
    <property type="project" value="InterPro"/>
</dbReference>
<dbReference type="EMBL" id="ON646400">
    <property type="protein sequence ID" value="UZE89916.1"/>
    <property type="molecule type" value="mRNA"/>
</dbReference>
<dbReference type="Pfam" id="PF00067">
    <property type="entry name" value="p450"/>
    <property type="match status" value="1"/>
</dbReference>
<feature type="binding site" description="axial binding residue" evidence="13">
    <location>
        <position position="453"/>
    </location>
    <ligand>
        <name>heme</name>
        <dbReference type="ChEBI" id="CHEBI:30413"/>
    </ligand>
    <ligandPart>
        <name>Fe</name>
        <dbReference type="ChEBI" id="CHEBI:18248"/>
    </ligandPart>
</feature>
<keyword evidence="15" id="KW-0812">Transmembrane</keyword>
<evidence type="ECO:0000256" key="4">
    <source>
        <dbReference type="ARBA" id="ARBA00010617"/>
    </source>
</evidence>
<evidence type="ECO:0000256" key="15">
    <source>
        <dbReference type="SAM" id="Phobius"/>
    </source>
</evidence>
<keyword evidence="11 14" id="KW-0503">Monooxygenase</keyword>
<evidence type="ECO:0000256" key="9">
    <source>
        <dbReference type="ARBA" id="ARBA00023002"/>
    </source>
</evidence>
<dbReference type="InterPro" id="IPR002401">
    <property type="entry name" value="Cyt_P450_E_grp-I"/>
</dbReference>
<proteinExistence type="evidence at transcript level"/>
<sequence length="516" mass="60990">MPYFIIFNTLLLLLTILTFIIYLYLTWNYNYWKERNIPFVKPSLIFGNIKDQILMRKSFSDVFHEIYTNFNDCKYVGFYLWRKPALVIRDPELIKMVWSKQFSNFYNNAWYLSEKVDPYFSKSPFFENDEKWKELRHQLTPTLSPGRIKSLFPVFLQGIDELHNFIKKNAINDKNEIDLRDLCSKYTTEVSTQAFFGVKAHAFDNENSDFLNVGKLIFRNSVRSSFESICMMCDKLFAHYFRVKIVNEKAFDFFKKLAVEIMEYRKTNNNCQYNDYFEHLLGLRETYKEYEDVNNIARQLITVFFDSADTTASGITIAMFQIIRHPEVYKKLRNEIDTILLKYNGQLTVEAIQDMNYLDMCISEAFRLNVPLYFSLRDCTVPTEFPMPKEAQTDGSLLVEPGITIIVPMHEIHRDLKYFNDPDVYDPERFSDERKSTIQKGTYFPFGDGPRMCLGKNFAIAAVKHFIIALVQNYDIKFKPNSNYTLTPNVGIMLNVVLFKQKFMLNFAKRGEFYVE</sequence>
<dbReference type="InterPro" id="IPR001128">
    <property type="entry name" value="Cyt_P450"/>
</dbReference>
<dbReference type="Gene3D" id="1.10.630.10">
    <property type="entry name" value="Cytochrome P450"/>
    <property type="match status" value="1"/>
</dbReference>
<name>A0A9E7Y669_9NEOP</name>
<evidence type="ECO:0000256" key="5">
    <source>
        <dbReference type="ARBA" id="ARBA00022617"/>
    </source>
</evidence>
<comment type="cofactor">
    <cofactor evidence="1 13">
        <name>heme</name>
        <dbReference type="ChEBI" id="CHEBI:30413"/>
    </cofactor>
</comment>
<keyword evidence="12 15" id="KW-0472">Membrane</keyword>
<evidence type="ECO:0000256" key="2">
    <source>
        <dbReference type="ARBA" id="ARBA00004174"/>
    </source>
</evidence>
<dbReference type="PANTHER" id="PTHR24292:SF104">
    <property type="entry name" value="CYTOCHROME P450 308A1-RELATED"/>
    <property type="match status" value="1"/>
</dbReference>
<dbReference type="GO" id="GO:0004497">
    <property type="term" value="F:monooxygenase activity"/>
    <property type="evidence" value="ECO:0007669"/>
    <property type="project" value="UniProtKB-KW"/>
</dbReference>
<evidence type="ECO:0000256" key="14">
    <source>
        <dbReference type="RuleBase" id="RU000461"/>
    </source>
</evidence>
<dbReference type="PROSITE" id="PS00086">
    <property type="entry name" value="CYTOCHROME_P450"/>
    <property type="match status" value="1"/>
</dbReference>
<dbReference type="CDD" id="cd11056">
    <property type="entry name" value="CYP6-like"/>
    <property type="match status" value="1"/>
</dbReference>
<keyword evidence="7" id="KW-0256">Endoplasmic reticulum</keyword>
<evidence type="ECO:0000256" key="13">
    <source>
        <dbReference type="PIRSR" id="PIRSR602401-1"/>
    </source>
</evidence>
<comment type="subcellular location">
    <subcellularLocation>
        <location evidence="3">Endoplasmic reticulum membrane</location>
        <topology evidence="3">Peripheral membrane protein</topology>
    </subcellularLocation>
    <subcellularLocation>
        <location evidence="2">Microsome membrane</location>
        <topology evidence="2">Peripheral membrane protein</topology>
    </subcellularLocation>
</comment>
<dbReference type="FunFam" id="1.10.630.10:FF:000182">
    <property type="entry name" value="Cytochrome P450 3A4"/>
    <property type="match status" value="1"/>
</dbReference>
<keyword evidence="6 13" id="KW-0479">Metal-binding</keyword>
<evidence type="ECO:0000256" key="10">
    <source>
        <dbReference type="ARBA" id="ARBA00023004"/>
    </source>
</evidence>
<dbReference type="PRINTS" id="PR00463">
    <property type="entry name" value="EP450I"/>
</dbReference>
<dbReference type="GO" id="GO:0016705">
    <property type="term" value="F:oxidoreductase activity, acting on paired donors, with incorporation or reduction of molecular oxygen"/>
    <property type="evidence" value="ECO:0007669"/>
    <property type="project" value="InterPro"/>
</dbReference>
<evidence type="ECO:0000256" key="3">
    <source>
        <dbReference type="ARBA" id="ARBA00004406"/>
    </source>
</evidence>
<dbReference type="InterPro" id="IPR050476">
    <property type="entry name" value="Insect_CytP450_Detox"/>
</dbReference>
<keyword evidence="9 14" id="KW-0560">Oxidoreductase</keyword>
<keyword evidence="15" id="KW-1133">Transmembrane helix</keyword>
<protein>
    <submittedName>
        <fullName evidence="16">Cytochrome P450 CYP4420A1</fullName>
    </submittedName>
</protein>
<evidence type="ECO:0000256" key="7">
    <source>
        <dbReference type="ARBA" id="ARBA00022824"/>
    </source>
</evidence>